<dbReference type="Gene3D" id="2.10.25.10">
    <property type="entry name" value="Laminin"/>
    <property type="match status" value="16"/>
</dbReference>
<reference evidence="15 16" key="1">
    <citation type="submission" date="2020-04" db="EMBL/GenBank/DDBJ databases">
        <authorList>
            <person name="Alioto T."/>
            <person name="Alioto T."/>
            <person name="Gomez Garrido J."/>
        </authorList>
    </citation>
    <scope>NUCLEOTIDE SEQUENCE [LARGE SCALE GENOMIC DNA]</scope>
</reference>
<organism evidence="15 16">
    <name type="scientific">Cloeon dipterum</name>
    <dbReference type="NCBI Taxonomy" id="197152"/>
    <lineage>
        <taxon>Eukaryota</taxon>
        <taxon>Metazoa</taxon>
        <taxon>Ecdysozoa</taxon>
        <taxon>Arthropoda</taxon>
        <taxon>Hexapoda</taxon>
        <taxon>Insecta</taxon>
        <taxon>Pterygota</taxon>
        <taxon>Palaeoptera</taxon>
        <taxon>Ephemeroptera</taxon>
        <taxon>Pisciforma</taxon>
        <taxon>Baetidae</taxon>
        <taxon>Cloeon</taxon>
    </lineage>
</organism>
<dbReference type="Pfam" id="PF14670">
    <property type="entry name" value="FXa_inhibition"/>
    <property type="match status" value="1"/>
</dbReference>
<dbReference type="Pfam" id="PF07645">
    <property type="entry name" value="EGF_CA"/>
    <property type="match status" value="9"/>
</dbReference>
<dbReference type="FunFam" id="2.10.25.10:FF:000008">
    <property type="entry name" value="Signal peptide, CUB domain, EGF-like 2"/>
    <property type="match status" value="1"/>
</dbReference>
<keyword evidence="16" id="KW-1185">Reference proteome</keyword>
<dbReference type="InterPro" id="IPR026823">
    <property type="entry name" value="cEGF"/>
</dbReference>
<dbReference type="EMBL" id="CADEPI010000253">
    <property type="protein sequence ID" value="CAB3381955.1"/>
    <property type="molecule type" value="Genomic_DNA"/>
</dbReference>
<evidence type="ECO:0000256" key="12">
    <source>
        <dbReference type="SAM" id="MobiDB-lite"/>
    </source>
</evidence>
<feature type="domain" description="EGF-like" evidence="14">
    <location>
        <begin position="854"/>
        <end position="894"/>
    </location>
</feature>
<dbReference type="InterPro" id="IPR049883">
    <property type="entry name" value="NOTCH1_EGF-like"/>
</dbReference>
<feature type="chain" id="PRO_5035857765" description="EGF-like domain-containing protein" evidence="13">
    <location>
        <begin position="21"/>
        <end position="1116"/>
    </location>
</feature>
<evidence type="ECO:0000256" key="2">
    <source>
        <dbReference type="ARBA" id="ARBA00006127"/>
    </source>
</evidence>
<dbReference type="GO" id="GO:0005509">
    <property type="term" value="F:calcium ion binding"/>
    <property type="evidence" value="ECO:0007669"/>
    <property type="project" value="InterPro"/>
</dbReference>
<keyword evidence="4" id="KW-0272">Extracellular matrix</keyword>
<evidence type="ECO:0000256" key="7">
    <source>
        <dbReference type="ARBA" id="ARBA00022737"/>
    </source>
</evidence>
<evidence type="ECO:0000256" key="11">
    <source>
        <dbReference type="PROSITE-ProRule" id="PRU00076"/>
    </source>
</evidence>
<dbReference type="InterPro" id="IPR000152">
    <property type="entry name" value="EGF-type_Asp/Asn_hydroxyl_site"/>
</dbReference>
<dbReference type="SMART" id="SM00181">
    <property type="entry name" value="EGF"/>
    <property type="match status" value="13"/>
</dbReference>
<evidence type="ECO:0000256" key="5">
    <source>
        <dbReference type="ARBA" id="ARBA00022536"/>
    </source>
</evidence>
<evidence type="ECO:0000256" key="3">
    <source>
        <dbReference type="ARBA" id="ARBA00022525"/>
    </source>
</evidence>
<evidence type="ECO:0000256" key="6">
    <source>
        <dbReference type="ARBA" id="ARBA00022729"/>
    </source>
</evidence>
<evidence type="ECO:0000259" key="14">
    <source>
        <dbReference type="PROSITE" id="PS50026"/>
    </source>
</evidence>
<evidence type="ECO:0000256" key="9">
    <source>
        <dbReference type="ARBA" id="ARBA00023157"/>
    </source>
</evidence>
<dbReference type="Proteomes" id="UP000494165">
    <property type="component" value="Unassembled WGS sequence"/>
</dbReference>
<dbReference type="FunFam" id="2.10.25.10:FF:000038">
    <property type="entry name" value="Fibrillin 2"/>
    <property type="match status" value="3"/>
</dbReference>
<feature type="signal peptide" evidence="13">
    <location>
        <begin position="1"/>
        <end position="20"/>
    </location>
</feature>
<dbReference type="InterPro" id="IPR055088">
    <property type="entry name" value="Fibulin_C"/>
</dbReference>
<dbReference type="Pfam" id="PF12662">
    <property type="entry name" value="cEGF"/>
    <property type="match status" value="3"/>
</dbReference>
<dbReference type="SUPFAM" id="SSF57184">
    <property type="entry name" value="Growth factor receptor domain"/>
    <property type="match status" value="7"/>
</dbReference>
<dbReference type="Pfam" id="PF22914">
    <property type="entry name" value="Fibulin_C"/>
    <property type="match status" value="1"/>
</dbReference>
<comment type="subcellular location">
    <subcellularLocation>
        <location evidence="1">Secreted</location>
        <location evidence="1">Extracellular space</location>
        <location evidence="1">Extracellular matrix</location>
    </subcellularLocation>
</comment>
<dbReference type="PANTHER" id="PTHR24034:SF89">
    <property type="entry name" value="COMPLEMENT COMPONENT C1Q RECEPTOR"/>
    <property type="match status" value="1"/>
</dbReference>
<keyword evidence="9" id="KW-1015">Disulfide bond</keyword>
<gene>
    <name evidence="15" type="ORF">CLODIP_2_CD11150</name>
</gene>
<evidence type="ECO:0000256" key="4">
    <source>
        <dbReference type="ARBA" id="ARBA00022530"/>
    </source>
</evidence>
<evidence type="ECO:0000313" key="15">
    <source>
        <dbReference type="EMBL" id="CAB3381955.1"/>
    </source>
</evidence>
<keyword evidence="3" id="KW-0964">Secreted</keyword>
<evidence type="ECO:0000313" key="16">
    <source>
        <dbReference type="Proteomes" id="UP000494165"/>
    </source>
</evidence>
<dbReference type="InterPro" id="IPR018097">
    <property type="entry name" value="EGF_Ca-bd_CS"/>
</dbReference>
<dbReference type="PANTHER" id="PTHR24034">
    <property type="entry name" value="EGF-LIKE DOMAIN-CONTAINING PROTEIN"/>
    <property type="match status" value="1"/>
</dbReference>
<keyword evidence="7" id="KW-0677">Repeat</keyword>
<dbReference type="CDD" id="cd00054">
    <property type="entry name" value="EGF_CA"/>
    <property type="match status" value="6"/>
</dbReference>
<dbReference type="FunFam" id="2.10.25.10:FF:000005">
    <property type="entry name" value="Fibrillin 2"/>
    <property type="match status" value="1"/>
</dbReference>
<comment type="caution">
    <text evidence="11">Lacks conserved residue(s) required for the propagation of feature annotation.</text>
</comment>
<comment type="caution">
    <text evidence="15">The sequence shown here is derived from an EMBL/GenBank/DDBJ whole genome shotgun (WGS) entry which is preliminary data.</text>
</comment>
<name>A0A8S1DLN3_9INSE</name>
<dbReference type="InterPro" id="IPR000742">
    <property type="entry name" value="EGF"/>
</dbReference>
<keyword evidence="5 11" id="KW-0245">EGF-like domain</keyword>
<dbReference type="OrthoDB" id="10022113at2759"/>
<keyword evidence="10" id="KW-0325">Glycoprotein</keyword>
<dbReference type="PROSITE" id="PS00010">
    <property type="entry name" value="ASX_HYDROXYL"/>
    <property type="match status" value="5"/>
</dbReference>
<feature type="domain" description="EGF-like" evidence="14">
    <location>
        <begin position="808"/>
        <end position="849"/>
    </location>
</feature>
<proteinExistence type="inferred from homology"/>
<feature type="domain" description="EGF-like" evidence="14">
    <location>
        <begin position="895"/>
        <end position="937"/>
    </location>
</feature>
<keyword evidence="6 13" id="KW-0732">Signal</keyword>
<dbReference type="InterPro" id="IPR001881">
    <property type="entry name" value="EGF-like_Ca-bd_dom"/>
</dbReference>
<dbReference type="PROSITE" id="PS50026">
    <property type="entry name" value="EGF_3"/>
    <property type="match status" value="4"/>
</dbReference>
<dbReference type="SMART" id="SM00179">
    <property type="entry name" value="EGF_CA"/>
    <property type="match status" value="16"/>
</dbReference>
<keyword evidence="8" id="KW-0106">Calcium</keyword>
<dbReference type="InterPro" id="IPR009030">
    <property type="entry name" value="Growth_fac_rcpt_cys_sf"/>
</dbReference>
<sequence>MLHPSIVSFVLAFSLRLASAAVGDLDATLKHCCNLGRKEESCSSISTPRDVPSEHLSMCLTAIEICCVEAERAKQCSLGQQDARDGQDCVGLPGVSTRYRKDCCSACRLGLIVSSMTLACANHEFLFGPPWNVAYMTCCSSQPYTGRLASAPTLTQPIPKIGIGLNDLGSDSEEADNICDQFPGQLCQHICIPTRGSYECECRTGFTLDTDGKSCILLPENDRCRSNNPCSQKCVDTGIAIECSCQSGYTLAADKKNCNDIDECASDSNACKLAGMECRNEAGSFVCLTPDGSIMQPGTLQSSPGNGDDLSQEETGGKVPESKCPEGYTLSPTTFLCDDLDECIGNKKICPRNTTCMNTVGSFFCENISKEKQCAPGLQINPETKECEDVNECLEGLDDCRERNLKCLNTMGSFICHKQASWRCPAGFKYSTTLQQCLDVDECAEKIHSCQEEIETCVNTDGAYECIPINGEKCSQGFVFNETISTCIDVDECALGLDDCDPVTESCRNTYGGFNCTAKRTQRPFSWAPTTVPTRTTTTTVSAPIFQDCQDGFKFESKTGRCVDIDECVESRIPVCDSSQNCFNNMGSYRCVCKRGFEKDPNTLACVDINECHLELHDCTVGQRCDNTIGSYKCFRLTSCGTGYTLNAQTGECEDDNECLLKSNNCARLGSRYQCKNTPGSFRCVLKTCEGRKVLNLAGECVDQVCQTGFESSPTGVCTDLNECLSNPCRENEKCVNTPGSYYCSRKLDCGHGFEMNPLGTQCVDVDECERGTHSCSRGQQCFNRIGSYSCQCPQGYLVNQVTKECIDIDECTSFGNNRQLCASNSVCQNLQGSYRCNCKEGFKNENDDKVCVDINECDMGPGLCQHNCFNTWGSYRCSCNSGYVLQPDGRSCYDIDECEQFKDRNLCVGICQNTPGSYTCRCPEGYRLGSDDRTCIDIDECASNTGICRSDQVCLNTRGGHQCNSVYCPSGYSRETEHKNRCKKNSLYCHKDDLECMKEPQTISNNYMTFVSNIAIPPVGYLDLFTMRGPMWQSTAVRFDLKMVSARAPPHVPAVEKEFFRIRRQSHNQAIISLVRPIKGPQQIELHLTMEILHNGSFSGTVLAKLFIVVSDYEF</sequence>
<dbReference type="AlphaFoldDB" id="A0A8S1DLN3"/>
<dbReference type="PROSITE" id="PS01186">
    <property type="entry name" value="EGF_2"/>
    <property type="match status" value="6"/>
</dbReference>
<protein>
    <recommendedName>
        <fullName evidence="14">EGF-like domain-containing protein</fullName>
    </recommendedName>
</protein>
<evidence type="ECO:0000256" key="8">
    <source>
        <dbReference type="ARBA" id="ARBA00022837"/>
    </source>
</evidence>
<accession>A0A8S1DLN3</accession>
<comment type="similarity">
    <text evidence="2">Belongs to the fibulin family.</text>
</comment>
<dbReference type="PROSITE" id="PS01187">
    <property type="entry name" value="EGF_CA"/>
    <property type="match status" value="3"/>
</dbReference>
<evidence type="ECO:0000256" key="1">
    <source>
        <dbReference type="ARBA" id="ARBA00004498"/>
    </source>
</evidence>
<feature type="domain" description="EGF-like" evidence="14">
    <location>
        <begin position="765"/>
        <end position="807"/>
    </location>
</feature>
<feature type="region of interest" description="Disordered" evidence="12">
    <location>
        <begin position="298"/>
        <end position="322"/>
    </location>
</feature>
<evidence type="ECO:0000256" key="10">
    <source>
        <dbReference type="ARBA" id="ARBA00023180"/>
    </source>
</evidence>
<dbReference type="InterPro" id="IPR050751">
    <property type="entry name" value="ECM_structural_protein"/>
</dbReference>
<evidence type="ECO:0000256" key="13">
    <source>
        <dbReference type="SAM" id="SignalP"/>
    </source>
</evidence>